<reference evidence="4 5" key="1">
    <citation type="submission" date="2020-08" db="EMBL/GenBank/DDBJ databases">
        <title>Sequencing the genomes of 1000 actinobacteria strains.</title>
        <authorList>
            <person name="Klenk H.-P."/>
        </authorList>
    </citation>
    <scope>NUCLEOTIDE SEQUENCE [LARGE SCALE GENOMIC DNA]</scope>
    <source>
        <strain evidence="4 5">DSM 105498</strain>
    </source>
</reference>
<keyword evidence="2" id="KW-0663">Pyridoxal phosphate</keyword>
<comment type="cofactor">
    <cofactor evidence="1">
        <name>pyridoxal 5'-phosphate</name>
        <dbReference type="ChEBI" id="CHEBI:597326"/>
    </cofactor>
</comment>
<dbReference type="SUPFAM" id="SSF53686">
    <property type="entry name" value="Tryptophan synthase beta subunit-like PLP-dependent enzymes"/>
    <property type="match status" value="1"/>
</dbReference>
<feature type="domain" description="Tryptophan synthase beta chain-like PALP" evidence="3">
    <location>
        <begin position="78"/>
        <end position="380"/>
    </location>
</feature>
<evidence type="ECO:0000259" key="3">
    <source>
        <dbReference type="Pfam" id="PF00291"/>
    </source>
</evidence>
<dbReference type="Gene3D" id="3.40.50.1100">
    <property type="match status" value="2"/>
</dbReference>
<dbReference type="AlphaFoldDB" id="A0A7W4W1H7"/>
<dbReference type="GO" id="GO:0004795">
    <property type="term" value="F:threonine synthase activity"/>
    <property type="evidence" value="ECO:0007669"/>
    <property type="project" value="UniProtKB-EC"/>
</dbReference>
<dbReference type="InterPro" id="IPR036052">
    <property type="entry name" value="TrpB-like_PALP_sf"/>
</dbReference>
<name>A0A7W4W1H7_9ACTN</name>
<accession>A0A7W4W1H7</accession>
<dbReference type="InterPro" id="IPR001926">
    <property type="entry name" value="TrpB-like_PALP"/>
</dbReference>
<dbReference type="PANTHER" id="PTHR10314">
    <property type="entry name" value="CYSTATHIONINE BETA-SYNTHASE"/>
    <property type="match status" value="1"/>
</dbReference>
<evidence type="ECO:0000256" key="1">
    <source>
        <dbReference type="ARBA" id="ARBA00001933"/>
    </source>
</evidence>
<gene>
    <name evidence="4" type="ORF">FHU40_005514</name>
</gene>
<keyword evidence="4" id="KW-0456">Lyase</keyword>
<keyword evidence="5" id="KW-1185">Reference proteome</keyword>
<dbReference type="InterPro" id="IPR050214">
    <property type="entry name" value="Cys_Synth/Cystath_Beta-Synth"/>
</dbReference>
<evidence type="ECO:0000313" key="4">
    <source>
        <dbReference type="EMBL" id="MBB3045654.1"/>
    </source>
</evidence>
<dbReference type="EMBL" id="JACHWR010000016">
    <property type="protein sequence ID" value="MBB3045654.1"/>
    <property type="molecule type" value="Genomic_DNA"/>
</dbReference>
<evidence type="ECO:0000313" key="5">
    <source>
        <dbReference type="Proteomes" id="UP000589626"/>
    </source>
</evidence>
<dbReference type="EC" id="4.2.3.1" evidence="4"/>
<protein>
    <submittedName>
        <fullName evidence="4">Threonine synthase</fullName>
        <ecNumber evidence="4">4.2.3.1</ecNumber>
    </submittedName>
</protein>
<dbReference type="Pfam" id="PF00291">
    <property type="entry name" value="PALP"/>
    <property type="match status" value="1"/>
</dbReference>
<dbReference type="RefSeq" id="WP_183595617.1">
    <property type="nucleotide sequence ID" value="NZ_JACHWR010000016.1"/>
</dbReference>
<evidence type="ECO:0000256" key="2">
    <source>
        <dbReference type="ARBA" id="ARBA00022898"/>
    </source>
</evidence>
<dbReference type="GO" id="GO:1901605">
    <property type="term" value="P:alpha-amino acid metabolic process"/>
    <property type="evidence" value="ECO:0007669"/>
    <property type="project" value="UniProtKB-ARBA"/>
</dbReference>
<sequence length="417" mass="43963">MPFAESVRCPRCRAAYAARDDLRGGCARCWAEDGVRVNLRCEVPLDPEEARRALLNAPGRSMWDFQALLPVDEKDRVDLGEGWTPMTRLESAGERLGVPQLWAKNEASNPTWSHKDRLCAVATAAARRLGARATTAVSTGNHGASVAAYAARAGLPCVIFTLQDVPEAMLAFINAYGATVVAARTVADRNELMRRAMSSHGLYPISNASTPSVGSTPFGIDGYKTIAYETWLQLDQRVPDWVVVPVGYGDCLSGVARGFEDLVELGLTTRVPRLVAAEVFGAVGAAISGGATPRTGEPSSTKAFSIATTTATDQSIRTVQDSGGVAVTVGEDAIIDAQRLLGVEEGLFVEASAAAGFAAAASLAGDGHLRPEDQVVVLSTSSGLKDPLGAQAWQRPVVRADSGEADLRAVLDEALAR</sequence>
<comment type="caution">
    <text evidence="4">The sequence shown here is derived from an EMBL/GenBank/DDBJ whole genome shotgun (WGS) entry which is preliminary data.</text>
</comment>
<organism evidence="4 5">
    <name type="scientific">Nocardioides soli</name>
    <dbReference type="NCBI Taxonomy" id="1036020"/>
    <lineage>
        <taxon>Bacteria</taxon>
        <taxon>Bacillati</taxon>
        <taxon>Actinomycetota</taxon>
        <taxon>Actinomycetes</taxon>
        <taxon>Propionibacteriales</taxon>
        <taxon>Nocardioidaceae</taxon>
        <taxon>Nocardioides</taxon>
    </lineage>
</organism>
<proteinExistence type="predicted"/>
<dbReference type="Proteomes" id="UP000589626">
    <property type="component" value="Unassembled WGS sequence"/>
</dbReference>